<dbReference type="EMBL" id="KR350502">
    <property type="protein sequence ID" value="AKL79720.1"/>
    <property type="molecule type" value="Genomic_DNA"/>
</dbReference>
<dbReference type="RefSeq" id="WP_172686070.1">
    <property type="nucleotide sequence ID" value="NZ_KR350502.1"/>
</dbReference>
<gene>
    <name evidence="2" type="ORF">pWcMBF8-1_8</name>
</gene>
<dbReference type="PROSITE" id="PS50994">
    <property type="entry name" value="INTEGRASE"/>
    <property type="match status" value="1"/>
</dbReference>
<feature type="domain" description="Integrase catalytic" evidence="1">
    <location>
        <begin position="1"/>
        <end position="143"/>
    </location>
</feature>
<dbReference type="PANTHER" id="PTHR46889">
    <property type="entry name" value="TRANSPOSASE INSF FOR INSERTION SEQUENCE IS3B-RELATED"/>
    <property type="match status" value="1"/>
</dbReference>
<dbReference type="Gene3D" id="3.30.420.10">
    <property type="entry name" value="Ribonuclease H-like superfamily/Ribonuclease H"/>
    <property type="match status" value="1"/>
</dbReference>
<dbReference type="PANTHER" id="PTHR46889:SF4">
    <property type="entry name" value="TRANSPOSASE INSO FOR INSERTION SEQUENCE ELEMENT IS911B-RELATED"/>
    <property type="match status" value="1"/>
</dbReference>
<dbReference type="InterPro" id="IPR050900">
    <property type="entry name" value="Transposase_IS3/IS150/IS904"/>
</dbReference>
<accession>A0A0N7CDB3</accession>
<dbReference type="InterPro" id="IPR036397">
    <property type="entry name" value="RNaseH_sf"/>
</dbReference>
<dbReference type="InterPro" id="IPR001584">
    <property type="entry name" value="Integrase_cat-core"/>
</dbReference>
<dbReference type="Pfam" id="PF13333">
    <property type="entry name" value="rve_2"/>
    <property type="match status" value="1"/>
</dbReference>
<geneLocation type="plasmid" evidence="2">
    <name>pWcMBF8-1</name>
</geneLocation>
<organism evidence="2">
    <name type="scientific">Weissella confusa</name>
    <name type="common">Lactobacillus confusus</name>
    <dbReference type="NCBI Taxonomy" id="1583"/>
    <lineage>
        <taxon>Bacteria</taxon>
        <taxon>Bacillati</taxon>
        <taxon>Bacillota</taxon>
        <taxon>Bacilli</taxon>
        <taxon>Lactobacillales</taxon>
        <taxon>Lactobacillaceae</taxon>
        <taxon>Weissella</taxon>
    </lineage>
</organism>
<proteinExistence type="predicted"/>
<dbReference type="SUPFAM" id="SSF53098">
    <property type="entry name" value="Ribonuclease H-like"/>
    <property type="match status" value="1"/>
</dbReference>
<sequence>MLDLRTDFSLPCKLIAEEHIDIHPTVEFVTKPLDELLQNRPELNYRMTIHSDQGFQYQNYEYVSRLKTNRVFQSMSRKATCLDNAMAESIFHILKVGTVHNNHYQSYDELKSAITNYVYYYNNKRIKTKLAGRTPVQYRNLSDQLAA</sequence>
<protein>
    <submittedName>
        <fullName evidence="2">Mobile element protein</fullName>
    </submittedName>
</protein>
<dbReference type="InterPro" id="IPR012337">
    <property type="entry name" value="RNaseH-like_sf"/>
</dbReference>
<keyword evidence="2" id="KW-0614">Plasmid</keyword>
<reference evidence="2" key="1">
    <citation type="submission" date="2015-04" db="EMBL/GenBank/DDBJ databases">
        <title>Plasmid pWcMBF8-1 isolated from Weissella confusa strain MBF8-1 carries a bacteriocin-encoding locus.</title>
        <authorList>
            <person name="Malik A."/>
            <person name="Heng N.C.K."/>
        </authorList>
    </citation>
    <scope>NUCLEOTIDE SEQUENCE</scope>
    <source>
        <strain evidence="2">MBF8-1</strain>
        <plasmid evidence="2">pWcMBF8-1</plasmid>
    </source>
</reference>
<evidence type="ECO:0000313" key="2">
    <source>
        <dbReference type="EMBL" id="AKL79720.1"/>
    </source>
</evidence>
<dbReference type="AlphaFoldDB" id="A0A0N7CDB3"/>
<name>A0A0N7CDB3_WEICO</name>
<dbReference type="GO" id="GO:0015074">
    <property type="term" value="P:DNA integration"/>
    <property type="evidence" value="ECO:0007669"/>
    <property type="project" value="InterPro"/>
</dbReference>
<evidence type="ECO:0000259" key="1">
    <source>
        <dbReference type="PROSITE" id="PS50994"/>
    </source>
</evidence>
<dbReference type="GO" id="GO:0003676">
    <property type="term" value="F:nucleic acid binding"/>
    <property type="evidence" value="ECO:0007669"/>
    <property type="project" value="InterPro"/>
</dbReference>